<evidence type="ECO:0000313" key="6">
    <source>
        <dbReference type="Proteomes" id="UP000735302"/>
    </source>
</evidence>
<dbReference type="Gene3D" id="2.40.70.10">
    <property type="entry name" value="Acid Proteases"/>
    <property type="match status" value="2"/>
</dbReference>
<keyword evidence="6" id="KW-1185">Reference proteome</keyword>
<dbReference type="PROSITE" id="PS00141">
    <property type="entry name" value="ASP_PROTEASE"/>
    <property type="match status" value="1"/>
</dbReference>
<dbReference type="PRINTS" id="PR00792">
    <property type="entry name" value="PEPSIN"/>
</dbReference>
<keyword evidence="2" id="KW-1015">Disulfide bond</keyword>
<evidence type="ECO:0000256" key="2">
    <source>
        <dbReference type="PIRSR" id="PIRSR601461-2"/>
    </source>
</evidence>
<feature type="disulfide bond" evidence="2">
    <location>
        <begin position="52"/>
        <end position="59"/>
    </location>
</feature>
<dbReference type="SUPFAM" id="SSF50630">
    <property type="entry name" value="Acid proteases"/>
    <property type="match status" value="1"/>
</dbReference>
<keyword evidence="3" id="KW-0064">Aspartyl protease</keyword>
<gene>
    <name evidence="5" type="ORF">PoB_003602200</name>
</gene>
<dbReference type="GO" id="GO:0004190">
    <property type="term" value="F:aspartic-type endopeptidase activity"/>
    <property type="evidence" value="ECO:0007669"/>
    <property type="project" value="UniProtKB-KW"/>
</dbReference>
<evidence type="ECO:0000313" key="5">
    <source>
        <dbReference type="EMBL" id="GFO09517.1"/>
    </source>
</evidence>
<accession>A0AAV4AQC7</accession>
<sequence>MCSKRMQENIVKSTYEVKAEYFGAITIGTPGQVFNVIFDTGSSDLWVPSIHCPARNRACQSHHKYVGVTSRTYKPINSMFNITYATGDFTFVDVIAPGFWLFKIDRITLADGPGVFCVGCLAYVDTGASLISGPMSEIYHLNTNLGGLRVPNSLGMYACDCSQANSLPGVNFIMNGETLSLSNSQYVLKIKGKCLSAFSGLPYTKGTIPYWVFGTTFLRSYYTQFDKENLRIGFAKPNH</sequence>
<reference evidence="5 6" key="1">
    <citation type="journal article" date="2021" name="Elife">
        <title>Chloroplast acquisition without the gene transfer in kleptoplastic sea slugs, Plakobranchus ocellatus.</title>
        <authorList>
            <person name="Maeda T."/>
            <person name="Takahashi S."/>
            <person name="Yoshida T."/>
            <person name="Shimamura S."/>
            <person name="Takaki Y."/>
            <person name="Nagai Y."/>
            <person name="Toyoda A."/>
            <person name="Suzuki Y."/>
            <person name="Arimoto A."/>
            <person name="Ishii H."/>
            <person name="Satoh N."/>
            <person name="Nishiyama T."/>
            <person name="Hasebe M."/>
            <person name="Maruyama T."/>
            <person name="Minagawa J."/>
            <person name="Obokata J."/>
            <person name="Shigenobu S."/>
        </authorList>
    </citation>
    <scope>NUCLEOTIDE SEQUENCE [LARGE SCALE GENOMIC DNA]</scope>
</reference>
<dbReference type="AlphaFoldDB" id="A0AAV4AQC7"/>
<proteinExistence type="inferred from homology"/>
<dbReference type="PROSITE" id="PS51767">
    <property type="entry name" value="PEPTIDASE_A1"/>
    <property type="match status" value="1"/>
</dbReference>
<feature type="domain" description="Peptidase A1" evidence="4">
    <location>
        <begin position="1"/>
        <end position="235"/>
    </location>
</feature>
<dbReference type="InterPro" id="IPR001969">
    <property type="entry name" value="Aspartic_peptidase_AS"/>
</dbReference>
<evidence type="ECO:0000259" key="4">
    <source>
        <dbReference type="PROSITE" id="PS51767"/>
    </source>
</evidence>
<name>A0AAV4AQC7_9GAST</name>
<dbReference type="Proteomes" id="UP000735302">
    <property type="component" value="Unassembled WGS sequence"/>
</dbReference>
<organism evidence="5 6">
    <name type="scientific">Plakobranchus ocellatus</name>
    <dbReference type="NCBI Taxonomy" id="259542"/>
    <lineage>
        <taxon>Eukaryota</taxon>
        <taxon>Metazoa</taxon>
        <taxon>Spiralia</taxon>
        <taxon>Lophotrochozoa</taxon>
        <taxon>Mollusca</taxon>
        <taxon>Gastropoda</taxon>
        <taxon>Heterobranchia</taxon>
        <taxon>Euthyneura</taxon>
        <taxon>Panpulmonata</taxon>
        <taxon>Sacoglossa</taxon>
        <taxon>Placobranchoidea</taxon>
        <taxon>Plakobranchidae</taxon>
        <taxon>Plakobranchus</taxon>
    </lineage>
</organism>
<keyword evidence="3" id="KW-0645">Protease</keyword>
<dbReference type="PANTHER" id="PTHR47966:SF51">
    <property type="entry name" value="BETA-SITE APP-CLEAVING ENZYME, ISOFORM A-RELATED"/>
    <property type="match status" value="1"/>
</dbReference>
<dbReference type="InterPro" id="IPR001461">
    <property type="entry name" value="Aspartic_peptidase_A1"/>
</dbReference>
<dbReference type="PANTHER" id="PTHR47966">
    <property type="entry name" value="BETA-SITE APP-CLEAVING ENZYME, ISOFORM A-RELATED"/>
    <property type="match status" value="1"/>
</dbReference>
<comment type="caution">
    <text evidence="5">The sequence shown here is derived from an EMBL/GenBank/DDBJ whole genome shotgun (WGS) entry which is preliminary data.</text>
</comment>
<protein>
    <submittedName>
        <fullName evidence="5">Cathepsin d</fullName>
    </submittedName>
</protein>
<comment type="similarity">
    <text evidence="1 3">Belongs to the peptidase A1 family.</text>
</comment>
<dbReference type="EMBL" id="BLXT01004106">
    <property type="protein sequence ID" value="GFO09517.1"/>
    <property type="molecule type" value="Genomic_DNA"/>
</dbReference>
<dbReference type="InterPro" id="IPR021109">
    <property type="entry name" value="Peptidase_aspartic_dom_sf"/>
</dbReference>
<evidence type="ECO:0000256" key="3">
    <source>
        <dbReference type="RuleBase" id="RU000454"/>
    </source>
</evidence>
<dbReference type="Pfam" id="PF00026">
    <property type="entry name" value="Asp"/>
    <property type="match status" value="1"/>
</dbReference>
<keyword evidence="3" id="KW-0378">Hydrolase</keyword>
<dbReference type="InterPro" id="IPR033121">
    <property type="entry name" value="PEPTIDASE_A1"/>
</dbReference>
<dbReference type="GO" id="GO:0006508">
    <property type="term" value="P:proteolysis"/>
    <property type="evidence" value="ECO:0007669"/>
    <property type="project" value="UniProtKB-KW"/>
</dbReference>
<evidence type="ECO:0000256" key="1">
    <source>
        <dbReference type="ARBA" id="ARBA00007447"/>
    </source>
</evidence>